<evidence type="ECO:0000313" key="1">
    <source>
        <dbReference type="EMBL" id="KAF0773020.1"/>
    </source>
</evidence>
<name>A0A6G0ZP52_APHCR</name>
<accession>A0A6G0ZP52</accession>
<organism evidence="1 2">
    <name type="scientific">Aphis craccivora</name>
    <name type="common">Cowpea aphid</name>
    <dbReference type="NCBI Taxonomy" id="307492"/>
    <lineage>
        <taxon>Eukaryota</taxon>
        <taxon>Metazoa</taxon>
        <taxon>Ecdysozoa</taxon>
        <taxon>Arthropoda</taxon>
        <taxon>Hexapoda</taxon>
        <taxon>Insecta</taxon>
        <taxon>Pterygota</taxon>
        <taxon>Neoptera</taxon>
        <taxon>Paraneoptera</taxon>
        <taxon>Hemiptera</taxon>
        <taxon>Sternorrhyncha</taxon>
        <taxon>Aphidomorpha</taxon>
        <taxon>Aphidoidea</taxon>
        <taxon>Aphididae</taxon>
        <taxon>Aphidini</taxon>
        <taxon>Aphis</taxon>
        <taxon>Aphis</taxon>
    </lineage>
</organism>
<protein>
    <recommendedName>
        <fullName evidence="3">Endonuclease/exonuclease/phosphatase domain-containing protein</fullName>
    </recommendedName>
</protein>
<gene>
    <name evidence="1" type="ORF">FWK35_00000089</name>
</gene>
<dbReference type="OrthoDB" id="6625108at2759"/>
<keyword evidence="2" id="KW-1185">Reference proteome</keyword>
<dbReference type="AlphaFoldDB" id="A0A6G0ZP52"/>
<comment type="caution">
    <text evidence="1">The sequence shown here is derived from an EMBL/GenBank/DDBJ whole genome shotgun (WGS) entry which is preliminary data.</text>
</comment>
<evidence type="ECO:0008006" key="3">
    <source>
        <dbReference type="Google" id="ProtNLM"/>
    </source>
</evidence>
<dbReference type="EMBL" id="VUJU01000106">
    <property type="protein sequence ID" value="KAF0773020.1"/>
    <property type="molecule type" value="Genomic_DNA"/>
</dbReference>
<proteinExistence type="predicted"/>
<dbReference type="Proteomes" id="UP000478052">
    <property type="component" value="Unassembled WGS sequence"/>
</dbReference>
<reference evidence="1 2" key="1">
    <citation type="submission" date="2019-08" db="EMBL/GenBank/DDBJ databases">
        <title>Whole genome of Aphis craccivora.</title>
        <authorList>
            <person name="Voronova N.V."/>
            <person name="Shulinski R.S."/>
            <person name="Bandarenka Y.V."/>
            <person name="Zhorov D.G."/>
            <person name="Warner D."/>
        </authorList>
    </citation>
    <scope>NUCLEOTIDE SEQUENCE [LARGE SCALE GENOMIC DNA]</scope>
    <source>
        <strain evidence="1">180601</strain>
        <tissue evidence="1">Whole Body</tissue>
    </source>
</reference>
<sequence>MMDEENQNLMIYTEAGSALLHENFHRLPMILSGDFNVDFSKDTSKPLVDFLISTFNLNMLNDPNERMTKYRTTIDGSMMMQMKGTQSKIHWIHCKKHKKNYLLNKTCLNIYFVFIGVGRIRLQPQSNPTGLTIPSSSNPLITLHIASDSVDMRGG</sequence>
<evidence type="ECO:0000313" key="2">
    <source>
        <dbReference type="Proteomes" id="UP000478052"/>
    </source>
</evidence>